<sequence>MKIGLLLAGVSCALSVSDELKELVNFDEWAHEALAEAPMSGKQAKMETARAATRLRGLRTDLLSLLANLPEKDESSGDDFEQSSGDWIVDSEELMTNGEFEDDLSMLVRHGLIDDVIANDDVFFSDEIKEDGSFEMNILEDNDKTKVKQVPYANLDDLPSFEKYESRRNPRLITGENRDSGKSQWLTLSVVGSLAAIVLTVTLTVFARRIKKGPNVNSGTPIQQMRRFNMQNPHGNVILKPNPQWQNGSRNLNQFQNFNTKHGYDSGMHGYSSQSTNSSEIGSDLSSGRHSSRQVNFSIQQSRPTRGYPNRNRALPPPPYSKIDY</sequence>
<protein>
    <submittedName>
        <fullName evidence="4">Uncharacterized protein</fullName>
    </submittedName>
</protein>
<name>E4XQT6_OIKDI</name>
<proteinExistence type="predicted"/>
<keyword evidence="2" id="KW-0472">Membrane</keyword>
<feature type="signal peptide" evidence="3">
    <location>
        <begin position="1"/>
        <end position="15"/>
    </location>
</feature>
<feature type="compositionally biased region" description="Pro residues" evidence="1">
    <location>
        <begin position="315"/>
        <end position="325"/>
    </location>
</feature>
<evidence type="ECO:0000313" key="4">
    <source>
        <dbReference type="EMBL" id="CBY12172.1"/>
    </source>
</evidence>
<gene>
    <name evidence="4" type="ORF">GSOID_T00018046001</name>
</gene>
<accession>E4XQT6</accession>
<dbReference type="AlphaFoldDB" id="E4XQT6"/>
<evidence type="ECO:0000256" key="1">
    <source>
        <dbReference type="SAM" id="MobiDB-lite"/>
    </source>
</evidence>
<evidence type="ECO:0000256" key="3">
    <source>
        <dbReference type="SAM" id="SignalP"/>
    </source>
</evidence>
<feature type="region of interest" description="Disordered" evidence="1">
    <location>
        <begin position="244"/>
        <end position="325"/>
    </location>
</feature>
<feature type="chain" id="PRO_5012045192" evidence="3">
    <location>
        <begin position="16"/>
        <end position="325"/>
    </location>
</feature>
<evidence type="ECO:0000313" key="5">
    <source>
        <dbReference type="Proteomes" id="UP000001307"/>
    </source>
</evidence>
<organism evidence="4">
    <name type="scientific">Oikopleura dioica</name>
    <name type="common">Tunicate</name>
    <dbReference type="NCBI Taxonomy" id="34765"/>
    <lineage>
        <taxon>Eukaryota</taxon>
        <taxon>Metazoa</taxon>
        <taxon>Chordata</taxon>
        <taxon>Tunicata</taxon>
        <taxon>Appendicularia</taxon>
        <taxon>Copelata</taxon>
        <taxon>Oikopleuridae</taxon>
        <taxon>Oikopleura</taxon>
    </lineage>
</organism>
<reference evidence="4" key="1">
    <citation type="journal article" date="2010" name="Science">
        <title>Plasticity of animal genome architecture unmasked by rapid evolution of a pelagic tunicate.</title>
        <authorList>
            <person name="Denoeud F."/>
            <person name="Henriet S."/>
            <person name="Mungpakdee S."/>
            <person name="Aury J.M."/>
            <person name="Da Silva C."/>
            <person name="Brinkmann H."/>
            <person name="Mikhaleva J."/>
            <person name="Olsen L.C."/>
            <person name="Jubin C."/>
            <person name="Canestro C."/>
            <person name="Bouquet J.M."/>
            <person name="Danks G."/>
            <person name="Poulain J."/>
            <person name="Campsteijn C."/>
            <person name="Adamski M."/>
            <person name="Cross I."/>
            <person name="Yadetie F."/>
            <person name="Muffato M."/>
            <person name="Louis A."/>
            <person name="Butcher S."/>
            <person name="Tsagkogeorga G."/>
            <person name="Konrad A."/>
            <person name="Singh S."/>
            <person name="Jensen M.F."/>
            <person name="Cong E.H."/>
            <person name="Eikeseth-Otteraa H."/>
            <person name="Noel B."/>
            <person name="Anthouard V."/>
            <person name="Porcel B.M."/>
            <person name="Kachouri-Lafond R."/>
            <person name="Nishino A."/>
            <person name="Ugolini M."/>
            <person name="Chourrout P."/>
            <person name="Nishida H."/>
            <person name="Aasland R."/>
            <person name="Huzurbazar S."/>
            <person name="Westhof E."/>
            <person name="Delsuc F."/>
            <person name="Lehrach H."/>
            <person name="Reinhardt R."/>
            <person name="Weissenbach J."/>
            <person name="Roy S.W."/>
            <person name="Artiguenave F."/>
            <person name="Postlethwait J.H."/>
            <person name="Manak J.R."/>
            <person name="Thompson E.M."/>
            <person name="Jaillon O."/>
            <person name="Du Pasquier L."/>
            <person name="Boudinot P."/>
            <person name="Liberles D.A."/>
            <person name="Volff J.N."/>
            <person name="Philippe H."/>
            <person name="Lenhard B."/>
            <person name="Roest Crollius H."/>
            <person name="Wincker P."/>
            <person name="Chourrout D."/>
        </authorList>
    </citation>
    <scope>NUCLEOTIDE SEQUENCE [LARGE SCALE GENOMIC DNA]</scope>
</reference>
<keyword evidence="2" id="KW-0812">Transmembrane</keyword>
<dbReference type="InParanoid" id="E4XQT6"/>
<feature type="compositionally biased region" description="Polar residues" evidence="1">
    <location>
        <begin position="244"/>
        <end position="260"/>
    </location>
</feature>
<feature type="transmembrane region" description="Helical" evidence="2">
    <location>
        <begin position="185"/>
        <end position="207"/>
    </location>
</feature>
<keyword evidence="2" id="KW-1133">Transmembrane helix</keyword>
<keyword evidence="3" id="KW-0732">Signal</keyword>
<keyword evidence="5" id="KW-1185">Reference proteome</keyword>
<dbReference type="Proteomes" id="UP000001307">
    <property type="component" value="Unassembled WGS sequence"/>
</dbReference>
<evidence type="ECO:0000256" key="2">
    <source>
        <dbReference type="SAM" id="Phobius"/>
    </source>
</evidence>
<dbReference type="OrthoDB" id="10316214at2759"/>
<dbReference type="EMBL" id="FN653109">
    <property type="protein sequence ID" value="CBY12172.1"/>
    <property type="molecule type" value="Genomic_DNA"/>
</dbReference>
<feature type="compositionally biased region" description="Polar residues" evidence="1">
    <location>
        <begin position="271"/>
        <end position="304"/>
    </location>
</feature>